<reference evidence="13 14" key="1">
    <citation type="submission" date="2019-06" db="EMBL/GenBank/DDBJ databases">
        <title>Whole genome shotgun sequence of Cellulomonas gelida NBRC 3748.</title>
        <authorList>
            <person name="Hosoyama A."/>
            <person name="Uohara A."/>
            <person name="Ohji S."/>
            <person name="Ichikawa N."/>
        </authorList>
    </citation>
    <scope>NUCLEOTIDE SEQUENCE [LARGE SCALE GENOMIC DNA]</scope>
    <source>
        <strain evidence="13 14">NBRC 3748</strain>
    </source>
</reference>
<evidence type="ECO:0000256" key="6">
    <source>
        <dbReference type="ARBA" id="ARBA00022840"/>
    </source>
</evidence>
<evidence type="ECO:0000256" key="9">
    <source>
        <dbReference type="ARBA" id="ARBA00061644"/>
    </source>
</evidence>
<dbReference type="SUPFAM" id="SSF52540">
    <property type="entry name" value="P-loop containing nucleoside triphosphate hydrolases"/>
    <property type="match status" value="1"/>
</dbReference>
<evidence type="ECO:0000256" key="4">
    <source>
        <dbReference type="ARBA" id="ARBA00022692"/>
    </source>
</evidence>
<keyword evidence="8 10" id="KW-0472">Membrane</keyword>
<dbReference type="Pfam" id="PF00005">
    <property type="entry name" value="ABC_tran"/>
    <property type="match status" value="1"/>
</dbReference>
<evidence type="ECO:0000259" key="11">
    <source>
        <dbReference type="PROSITE" id="PS50893"/>
    </source>
</evidence>
<keyword evidence="6" id="KW-0067">ATP-binding</keyword>
<comment type="subcellular location">
    <subcellularLocation>
        <location evidence="1">Cell membrane</location>
        <topology evidence="1">Multi-pass membrane protein</topology>
    </subcellularLocation>
</comment>
<dbReference type="CDD" id="cd18551">
    <property type="entry name" value="ABC_6TM_LmrA_like"/>
    <property type="match status" value="1"/>
</dbReference>
<keyword evidence="3" id="KW-1003">Cell membrane</keyword>
<dbReference type="InterPro" id="IPR017871">
    <property type="entry name" value="ABC_transporter-like_CS"/>
</dbReference>
<dbReference type="InterPro" id="IPR036640">
    <property type="entry name" value="ABC1_TM_sf"/>
</dbReference>
<dbReference type="Pfam" id="PF00664">
    <property type="entry name" value="ABC_membrane"/>
    <property type="match status" value="1"/>
</dbReference>
<dbReference type="PROSITE" id="PS50929">
    <property type="entry name" value="ABC_TM1F"/>
    <property type="match status" value="1"/>
</dbReference>
<dbReference type="PROSITE" id="PS00211">
    <property type="entry name" value="ABC_TRANSPORTER_1"/>
    <property type="match status" value="1"/>
</dbReference>
<evidence type="ECO:0000256" key="1">
    <source>
        <dbReference type="ARBA" id="ARBA00004651"/>
    </source>
</evidence>
<evidence type="ECO:0000313" key="13">
    <source>
        <dbReference type="EMBL" id="GEA85808.1"/>
    </source>
</evidence>
<dbReference type="InterPro" id="IPR027417">
    <property type="entry name" value="P-loop_NTPase"/>
</dbReference>
<dbReference type="Proteomes" id="UP000320461">
    <property type="component" value="Unassembled WGS sequence"/>
</dbReference>
<keyword evidence="5" id="KW-0547">Nucleotide-binding</keyword>
<evidence type="ECO:0000256" key="5">
    <source>
        <dbReference type="ARBA" id="ARBA00022741"/>
    </source>
</evidence>
<dbReference type="PANTHER" id="PTHR43394">
    <property type="entry name" value="ATP-DEPENDENT PERMEASE MDL1, MITOCHONDRIAL"/>
    <property type="match status" value="1"/>
</dbReference>
<dbReference type="GO" id="GO:0005524">
    <property type="term" value="F:ATP binding"/>
    <property type="evidence" value="ECO:0007669"/>
    <property type="project" value="UniProtKB-KW"/>
</dbReference>
<comment type="similarity">
    <text evidence="9">Belongs to the ABC transporter superfamily. Lipid exporter (TC 3.A.1.106) family.</text>
</comment>
<gene>
    <name evidence="13" type="ORF">CGE01nite_30590</name>
</gene>
<keyword evidence="7 10" id="KW-1133">Transmembrane helix</keyword>
<dbReference type="EMBL" id="BJLQ01000050">
    <property type="protein sequence ID" value="GEA85808.1"/>
    <property type="molecule type" value="Genomic_DNA"/>
</dbReference>
<dbReference type="GO" id="GO:0015421">
    <property type="term" value="F:ABC-type oligopeptide transporter activity"/>
    <property type="evidence" value="ECO:0007669"/>
    <property type="project" value="TreeGrafter"/>
</dbReference>
<feature type="transmembrane region" description="Helical" evidence="10">
    <location>
        <begin position="38"/>
        <end position="58"/>
    </location>
</feature>
<dbReference type="RefSeq" id="WP_229747504.1">
    <property type="nucleotide sequence ID" value="NZ_BJLQ01000050.1"/>
</dbReference>
<keyword evidence="4 10" id="KW-0812">Transmembrane</keyword>
<dbReference type="GO" id="GO:0016887">
    <property type="term" value="F:ATP hydrolysis activity"/>
    <property type="evidence" value="ECO:0007669"/>
    <property type="project" value="InterPro"/>
</dbReference>
<dbReference type="Gene3D" id="3.40.50.300">
    <property type="entry name" value="P-loop containing nucleotide triphosphate hydrolases"/>
    <property type="match status" value="1"/>
</dbReference>
<comment type="caution">
    <text evidence="13">The sequence shown here is derived from an EMBL/GenBank/DDBJ whole genome shotgun (WGS) entry which is preliminary data.</text>
</comment>
<dbReference type="PANTHER" id="PTHR43394:SF1">
    <property type="entry name" value="ATP-BINDING CASSETTE SUB-FAMILY B MEMBER 10, MITOCHONDRIAL"/>
    <property type="match status" value="1"/>
</dbReference>
<dbReference type="InterPro" id="IPR003593">
    <property type="entry name" value="AAA+_ATPase"/>
</dbReference>
<proteinExistence type="inferred from homology"/>
<evidence type="ECO:0000256" key="2">
    <source>
        <dbReference type="ARBA" id="ARBA00022448"/>
    </source>
</evidence>
<evidence type="ECO:0000313" key="14">
    <source>
        <dbReference type="Proteomes" id="UP000320461"/>
    </source>
</evidence>
<evidence type="ECO:0000256" key="10">
    <source>
        <dbReference type="SAM" id="Phobius"/>
    </source>
</evidence>
<dbReference type="GO" id="GO:0005886">
    <property type="term" value="C:plasma membrane"/>
    <property type="evidence" value="ECO:0007669"/>
    <property type="project" value="UniProtKB-SubCell"/>
</dbReference>
<evidence type="ECO:0000259" key="12">
    <source>
        <dbReference type="PROSITE" id="PS50929"/>
    </source>
</evidence>
<feature type="transmembrane region" description="Helical" evidence="10">
    <location>
        <begin position="296"/>
        <end position="317"/>
    </location>
</feature>
<sequence>MTALQDDRRVDAPAEPVAASRRATVMDLFRFVGVQRGFVGVVLGLGAATALTTLAQPALVGRALERVAADEPVGRLPWVLVAVVICGGVLSGIQHYLVQRTAEGAVRSARRDLVTHLLRLPVAEIDRRRTGDLVARVGNDTNVVRTALTQGFVESIAGVFTLLGAMIAMLLLDPMLLLVAFAVALVAVACVAAVTQQLERSSHGLQRAVGELGSATDRALRSVRTVRAANATEIETARVVRRVDKAWKVGLDVAWVTALVSPLSSIATQVCFLAVLGLGGWRVATGNLTVAELVQFILYLFLLIMPLSRIVGTVGAVGEALGGLTRIGEVLDVPQEDEGATRLAFSGARPNPELALVLDNVSFRYDDGPAVLDRLTFAIRRGQRVAVVGPSGAGKSTLLNIIVRLYDPVAGIVRVDGQDVRERTRSQVRAGVGYVEQDAPALAGTLRDNLTLAVPASDDECRTALADVNLLDVLDRSPAGLDAEVGEGGVMLSGGERQRLALARALLARPTTLLLDESTSHLDGLNEARVRDLIDRVSAGCTLVVVAHRLSTVVDSDVILVMDRGRLVAQGTHEELLRTSMLYRQLARTQLVEH</sequence>
<dbReference type="SMART" id="SM00382">
    <property type="entry name" value="AAA"/>
    <property type="match status" value="1"/>
</dbReference>
<accession>A0A4Y3KSG8</accession>
<dbReference type="InterPro" id="IPR003439">
    <property type="entry name" value="ABC_transporter-like_ATP-bd"/>
</dbReference>
<evidence type="ECO:0000256" key="3">
    <source>
        <dbReference type="ARBA" id="ARBA00022475"/>
    </source>
</evidence>
<organism evidence="13 14">
    <name type="scientific">Cellulomonas gelida</name>
    <dbReference type="NCBI Taxonomy" id="1712"/>
    <lineage>
        <taxon>Bacteria</taxon>
        <taxon>Bacillati</taxon>
        <taxon>Actinomycetota</taxon>
        <taxon>Actinomycetes</taxon>
        <taxon>Micrococcales</taxon>
        <taxon>Cellulomonadaceae</taxon>
        <taxon>Cellulomonas</taxon>
    </lineage>
</organism>
<dbReference type="SUPFAM" id="SSF90123">
    <property type="entry name" value="ABC transporter transmembrane region"/>
    <property type="match status" value="1"/>
</dbReference>
<evidence type="ECO:0000256" key="8">
    <source>
        <dbReference type="ARBA" id="ARBA00023136"/>
    </source>
</evidence>
<feature type="transmembrane region" description="Helical" evidence="10">
    <location>
        <begin position="78"/>
        <end position="98"/>
    </location>
</feature>
<feature type="transmembrane region" description="Helical" evidence="10">
    <location>
        <begin position="152"/>
        <end position="171"/>
    </location>
</feature>
<dbReference type="AlphaFoldDB" id="A0A4Y3KSG8"/>
<feature type="transmembrane region" description="Helical" evidence="10">
    <location>
        <begin position="177"/>
        <end position="195"/>
    </location>
</feature>
<dbReference type="FunFam" id="3.40.50.300:FF:000299">
    <property type="entry name" value="ABC transporter ATP-binding protein/permease"/>
    <property type="match status" value="1"/>
</dbReference>
<name>A0A4Y3KSG8_9CELL</name>
<dbReference type="Gene3D" id="1.20.1560.10">
    <property type="entry name" value="ABC transporter type 1, transmembrane domain"/>
    <property type="match status" value="1"/>
</dbReference>
<feature type="domain" description="ABC transporter" evidence="11">
    <location>
        <begin position="356"/>
        <end position="589"/>
    </location>
</feature>
<protein>
    <submittedName>
        <fullName evidence="13">ABC transporter</fullName>
    </submittedName>
</protein>
<evidence type="ECO:0000256" key="7">
    <source>
        <dbReference type="ARBA" id="ARBA00022989"/>
    </source>
</evidence>
<dbReference type="InterPro" id="IPR011527">
    <property type="entry name" value="ABC1_TM_dom"/>
</dbReference>
<keyword evidence="2" id="KW-0813">Transport</keyword>
<keyword evidence="14" id="KW-1185">Reference proteome</keyword>
<feature type="domain" description="ABC transmembrane type-1" evidence="12">
    <location>
        <begin position="41"/>
        <end position="319"/>
    </location>
</feature>
<dbReference type="PROSITE" id="PS50893">
    <property type="entry name" value="ABC_TRANSPORTER_2"/>
    <property type="match status" value="1"/>
</dbReference>
<dbReference type="InterPro" id="IPR039421">
    <property type="entry name" value="Type_1_exporter"/>
</dbReference>